<organism evidence="4">
    <name type="scientific">Soboliphyme baturini</name>
    <dbReference type="NCBI Taxonomy" id="241478"/>
    <lineage>
        <taxon>Eukaryota</taxon>
        <taxon>Metazoa</taxon>
        <taxon>Ecdysozoa</taxon>
        <taxon>Nematoda</taxon>
        <taxon>Enoplea</taxon>
        <taxon>Dorylaimia</taxon>
        <taxon>Dioctophymatida</taxon>
        <taxon>Dioctophymatoidea</taxon>
        <taxon>Soboliphymatidae</taxon>
        <taxon>Soboliphyme</taxon>
    </lineage>
</organism>
<dbReference type="EMBL" id="UZAM01021180">
    <property type="protein sequence ID" value="VDP55271.1"/>
    <property type="molecule type" value="Genomic_DNA"/>
</dbReference>
<keyword evidence="3" id="KW-1185">Reference proteome</keyword>
<dbReference type="AlphaFoldDB" id="A0A183JBD9"/>
<proteinExistence type="predicted"/>
<dbReference type="Proteomes" id="UP000270296">
    <property type="component" value="Unassembled WGS sequence"/>
</dbReference>
<evidence type="ECO:0000313" key="3">
    <source>
        <dbReference type="Proteomes" id="UP000270296"/>
    </source>
</evidence>
<dbReference type="WBParaSite" id="SBAD_0001360401-mRNA-1">
    <property type="protein sequence ID" value="SBAD_0001360401-mRNA-1"/>
    <property type="gene ID" value="SBAD_0001360401"/>
</dbReference>
<keyword evidence="1" id="KW-0472">Membrane</keyword>
<evidence type="ECO:0000313" key="2">
    <source>
        <dbReference type="EMBL" id="VDP55271.1"/>
    </source>
</evidence>
<keyword evidence="1" id="KW-1133">Transmembrane helix</keyword>
<protein>
    <submittedName>
        <fullName evidence="2 4">Uncharacterized protein</fullName>
    </submittedName>
</protein>
<sequence>MIDVSNKISTKLAEVESLILEQRKEAAKLLKILTLYRQNESPVREGLNAHPDLIVADGRDHAVDNEPIAIVVFACSRPAAIDKHVQALLRYEYVVFKSDFCRCFQICMIFRLILMFLFNYYLLVL</sequence>
<feature type="transmembrane region" description="Helical" evidence="1">
    <location>
        <begin position="103"/>
        <end position="123"/>
    </location>
</feature>
<gene>
    <name evidence="2" type="ORF">SBAD_LOCUS13187</name>
</gene>
<reference evidence="2 3" key="2">
    <citation type="submission" date="2018-11" db="EMBL/GenBank/DDBJ databases">
        <authorList>
            <consortium name="Pathogen Informatics"/>
        </authorList>
    </citation>
    <scope>NUCLEOTIDE SEQUENCE [LARGE SCALE GENOMIC DNA]</scope>
</reference>
<keyword evidence="1" id="KW-0812">Transmembrane</keyword>
<name>A0A183JBD9_9BILA</name>
<accession>A0A183JBD9</accession>
<evidence type="ECO:0000256" key="1">
    <source>
        <dbReference type="SAM" id="Phobius"/>
    </source>
</evidence>
<reference evidence="4" key="1">
    <citation type="submission" date="2016-06" db="UniProtKB">
        <authorList>
            <consortium name="WormBaseParasite"/>
        </authorList>
    </citation>
    <scope>IDENTIFICATION</scope>
</reference>
<evidence type="ECO:0000313" key="4">
    <source>
        <dbReference type="WBParaSite" id="SBAD_0001360401-mRNA-1"/>
    </source>
</evidence>